<dbReference type="RefSeq" id="WP_344990035.1">
    <property type="nucleotide sequence ID" value="NZ_BAABFR010000003.1"/>
</dbReference>
<protein>
    <submittedName>
        <fullName evidence="1">Uncharacterized protein</fullName>
    </submittedName>
</protein>
<evidence type="ECO:0000313" key="2">
    <source>
        <dbReference type="Proteomes" id="UP001500635"/>
    </source>
</evidence>
<name>A0ABP8J2K4_9ACTN</name>
<sequence>MIDRRIDDVYRAYTRELDAAQAEFLAAHPHLSVAEDDDTPWTDAEKDALMAELNPIYARRSAALKAVLAAIAAEQQ</sequence>
<keyword evidence="2" id="KW-1185">Reference proteome</keyword>
<reference evidence="2" key="1">
    <citation type="journal article" date="2019" name="Int. J. Syst. Evol. Microbiol.">
        <title>The Global Catalogue of Microorganisms (GCM) 10K type strain sequencing project: providing services to taxonomists for standard genome sequencing and annotation.</title>
        <authorList>
            <consortium name="The Broad Institute Genomics Platform"/>
            <consortium name="The Broad Institute Genome Sequencing Center for Infectious Disease"/>
            <person name="Wu L."/>
            <person name="Ma J."/>
        </authorList>
    </citation>
    <scope>NUCLEOTIDE SEQUENCE [LARGE SCALE GENOMIC DNA]</scope>
    <source>
        <strain evidence="2">JCM 17688</strain>
    </source>
</reference>
<accession>A0ABP8J2K4</accession>
<organism evidence="1 2">
    <name type="scientific">Tsukamurella soli</name>
    <dbReference type="NCBI Taxonomy" id="644556"/>
    <lineage>
        <taxon>Bacteria</taxon>
        <taxon>Bacillati</taxon>
        <taxon>Actinomycetota</taxon>
        <taxon>Actinomycetes</taxon>
        <taxon>Mycobacteriales</taxon>
        <taxon>Tsukamurellaceae</taxon>
        <taxon>Tsukamurella</taxon>
    </lineage>
</organism>
<dbReference type="EMBL" id="BAABFR010000003">
    <property type="protein sequence ID" value="GAA4383856.1"/>
    <property type="molecule type" value="Genomic_DNA"/>
</dbReference>
<gene>
    <name evidence="1" type="ORF">GCM10023147_03650</name>
</gene>
<evidence type="ECO:0000313" key="1">
    <source>
        <dbReference type="EMBL" id="GAA4383856.1"/>
    </source>
</evidence>
<comment type="caution">
    <text evidence="1">The sequence shown here is derived from an EMBL/GenBank/DDBJ whole genome shotgun (WGS) entry which is preliminary data.</text>
</comment>
<dbReference type="Proteomes" id="UP001500635">
    <property type="component" value="Unassembled WGS sequence"/>
</dbReference>
<proteinExistence type="predicted"/>